<dbReference type="EMBL" id="GL732528">
    <property type="protein sequence ID" value="EFX87118.1"/>
    <property type="molecule type" value="Genomic_DNA"/>
</dbReference>
<name>E9FZW4_DAPPU</name>
<feature type="compositionally biased region" description="Low complexity" evidence="1">
    <location>
        <begin position="44"/>
        <end position="53"/>
    </location>
</feature>
<evidence type="ECO:0000313" key="3">
    <source>
        <dbReference type="EMBL" id="EFX87118.1"/>
    </source>
</evidence>
<dbReference type="InParanoid" id="E9FZW4"/>
<feature type="signal peptide" evidence="2">
    <location>
        <begin position="1"/>
        <end position="16"/>
    </location>
</feature>
<accession>E9FZW4</accession>
<reference evidence="3 4" key="1">
    <citation type="journal article" date="2011" name="Science">
        <title>The ecoresponsive genome of Daphnia pulex.</title>
        <authorList>
            <person name="Colbourne J.K."/>
            <person name="Pfrender M.E."/>
            <person name="Gilbert D."/>
            <person name="Thomas W.K."/>
            <person name="Tucker A."/>
            <person name="Oakley T.H."/>
            <person name="Tokishita S."/>
            <person name="Aerts A."/>
            <person name="Arnold G.J."/>
            <person name="Basu M.K."/>
            <person name="Bauer D.J."/>
            <person name="Caceres C.E."/>
            <person name="Carmel L."/>
            <person name="Casola C."/>
            <person name="Choi J.H."/>
            <person name="Detter J.C."/>
            <person name="Dong Q."/>
            <person name="Dusheyko S."/>
            <person name="Eads B.D."/>
            <person name="Frohlich T."/>
            <person name="Geiler-Samerotte K.A."/>
            <person name="Gerlach D."/>
            <person name="Hatcher P."/>
            <person name="Jogdeo S."/>
            <person name="Krijgsveld J."/>
            <person name="Kriventseva E.V."/>
            <person name="Kultz D."/>
            <person name="Laforsch C."/>
            <person name="Lindquist E."/>
            <person name="Lopez J."/>
            <person name="Manak J.R."/>
            <person name="Muller J."/>
            <person name="Pangilinan J."/>
            <person name="Patwardhan R.P."/>
            <person name="Pitluck S."/>
            <person name="Pritham E.J."/>
            <person name="Rechtsteiner A."/>
            <person name="Rho M."/>
            <person name="Rogozin I.B."/>
            <person name="Sakarya O."/>
            <person name="Salamov A."/>
            <person name="Schaack S."/>
            <person name="Shapiro H."/>
            <person name="Shiga Y."/>
            <person name="Skalitzky C."/>
            <person name="Smith Z."/>
            <person name="Souvorov A."/>
            <person name="Sung W."/>
            <person name="Tang Z."/>
            <person name="Tsuchiya D."/>
            <person name="Tu H."/>
            <person name="Vos H."/>
            <person name="Wang M."/>
            <person name="Wolf Y.I."/>
            <person name="Yamagata H."/>
            <person name="Yamada T."/>
            <person name="Ye Y."/>
            <person name="Shaw J.R."/>
            <person name="Andrews J."/>
            <person name="Crease T.J."/>
            <person name="Tang H."/>
            <person name="Lucas S.M."/>
            <person name="Robertson H.M."/>
            <person name="Bork P."/>
            <person name="Koonin E.V."/>
            <person name="Zdobnov E.M."/>
            <person name="Grigoriev I.V."/>
            <person name="Lynch M."/>
            <person name="Boore J.L."/>
        </authorList>
    </citation>
    <scope>NUCLEOTIDE SEQUENCE [LARGE SCALE GENOMIC DNA]</scope>
</reference>
<dbReference type="Proteomes" id="UP000000305">
    <property type="component" value="Unassembled WGS sequence"/>
</dbReference>
<dbReference type="KEGG" id="dpx:DAPPUDRAFT_312673"/>
<feature type="region of interest" description="Disordered" evidence="1">
    <location>
        <begin position="33"/>
        <end position="53"/>
    </location>
</feature>
<gene>
    <name evidence="3" type="ORF">DAPPUDRAFT_312673</name>
</gene>
<feature type="compositionally biased region" description="Low complexity" evidence="1">
    <location>
        <begin position="99"/>
        <end position="116"/>
    </location>
</feature>
<evidence type="ECO:0000256" key="2">
    <source>
        <dbReference type="SAM" id="SignalP"/>
    </source>
</evidence>
<feature type="chain" id="PRO_5003236550" evidence="2">
    <location>
        <begin position="17"/>
        <end position="192"/>
    </location>
</feature>
<keyword evidence="4" id="KW-1185">Reference proteome</keyword>
<keyword evidence="2" id="KW-0732">Signal</keyword>
<evidence type="ECO:0000256" key="1">
    <source>
        <dbReference type="SAM" id="MobiDB-lite"/>
    </source>
</evidence>
<sequence>MLFDAIAILSLKVIYLLYNSTLQKMADPNDQQVSYPQGIRYPPSGASESSESDSYLSIARPGLATSGLAEAPSSRASEYSEYDSHLSIARPGSATSGLAEAPSSRSSESSEATGSSRPESAMSLALAEAVNAARFGAPKTELDLSKLILWKSELDSLDEELLPHNVHLKIENLRNKIIYEICVWNDPNLLEQ</sequence>
<feature type="region of interest" description="Disordered" evidence="1">
    <location>
        <begin position="88"/>
        <end position="120"/>
    </location>
</feature>
<proteinExistence type="predicted"/>
<evidence type="ECO:0000313" key="4">
    <source>
        <dbReference type="Proteomes" id="UP000000305"/>
    </source>
</evidence>
<protein>
    <submittedName>
        <fullName evidence="3">Uncharacterized protein</fullName>
    </submittedName>
</protein>
<organism evidence="3 4">
    <name type="scientific">Daphnia pulex</name>
    <name type="common">Water flea</name>
    <dbReference type="NCBI Taxonomy" id="6669"/>
    <lineage>
        <taxon>Eukaryota</taxon>
        <taxon>Metazoa</taxon>
        <taxon>Ecdysozoa</taxon>
        <taxon>Arthropoda</taxon>
        <taxon>Crustacea</taxon>
        <taxon>Branchiopoda</taxon>
        <taxon>Diplostraca</taxon>
        <taxon>Cladocera</taxon>
        <taxon>Anomopoda</taxon>
        <taxon>Daphniidae</taxon>
        <taxon>Daphnia</taxon>
    </lineage>
</organism>
<dbReference type="HOGENOM" id="CLU_1416476_0_0_1"/>
<dbReference type="AlphaFoldDB" id="E9FZW4"/>